<gene>
    <name evidence="2" type="ORF">RFI_04383</name>
</gene>
<name>X6P3R8_RETFI</name>
<dbReference type="Proteomes" id="UP000023152">
    <property type="component" value="Unassembled WGS sequence"/>
</dbReference>
<dbReference type="SUPFAM" id="SSF48371">
    <property type="entry name" value="ARM repeat"/>
    <property type="match status" value="1"/>
</dbReference>
<dbReference type="PANTHER" id="PTHR10997:SF9">
    <property type="entry name" value="IMPORTIN-9"/>
    <property type="match status" value="1"/>
</dbReference>
<dbReference type="InterPro" id="IPR011989">
    <property type="entry name" value="ARM-like"/>
</dbReference>
<organism evidence="2 3">
    <name type="scientific">Reticulomyxa filosa</name>
    <dbReference type="NCBI Taxonomy" id="46433"/>
    <lineage>
        <taxon>Eukaryota</taxon>
        <taxon>Sar</taxon>
        <taxon>Rhizaria</taxon>
        <taxon>Retaria</taxon>
        <taxon>Foraminifera</taxon>
        <taxon>Monothalamids</taxon>
        <taxon>Reticulomyxidae</taxon>
        <taxon>Reticulomyxa</taxon>
    </lineage>
</organism>
<feature type="domain" description="Exportin-2 central" evidence="1">
    <location>
        <begin position="225"/>
        <end position="431"/>
    </location>
</feature>
<dbReference type="EMBL" id="ASPP01003976">
    <property type="protein sequence ID" value="ETO32734.1"/>
    <property type="molecule type" value="Genomic_DNA"/>
</dbReference>
<evidence type="ECO:0000313" key="2">
    <source>
        <dbReference type="EMBL" id="ETO32734.1"/>
    </source>
</evidence>
<keyword evidence="3" id="KW-1185">Reference proteome</keyword>
<evidence type="ECO:0000259" key="1">
    <source>
        <dbReference type="Pfam" id="PF08506"/>
    </source>
</evidence>
<comment type="caution">
    <text evidence="2">The sequence shown here is derived from an EMBL/GenBank/DDBJ whole genome shotgun (WGS) entry which is preliminary data.</text>
</comment>
<dbReference type="OrthoDB" id="431626at2759"/>
<dbReference type="GO" id="GO:0005635">
    <property type="term" value="C:nuclear envelope"/>
    <property type="evidence" value="ECO:0007669"/>
    <property type="project" value="TreeGrafter"/>
</dbReference>
<dbReference type="GO" id="GO:0006606">
    <property type="term" value="P:protein import into nucleus"/>
    <property type="evidence" value="ECO:0007669"/>
    <property type="project" value="TreeGrafter"/>
</dbReference>
<sequence length="465" mass="52964">MKKKGIDNKSAGRLRLPRTLGQCIGATFVIVEEIIDHKESVSTAWDNAMSITGLPPDVRKNGMNIFLTLLGTILDMKGTQSKLVKDLLNPCLKDWINAMDEILDEMNLEWLDFQCVVVKSLHRLCKDYSLSITVSQMKSILPHLWKLMNYTYFYWKYCCIFSEIDIQQLSSKSCPPSFQSDIAIIKKKASKESGEEKDKDKEGGGDEEDALVNNMVRLLDLCYLFLSSLIGHKNNKWQNLIEEKLTDIIDLCIQLSMLTHDHIRLFEDDPEEFISAELDSFKAGDLRSSMKNALGHFLDLKPANDSGKSAYDSILVSAQRILKESITTEASYGWKLREAAIGAFELLADDAVDISELASTQLKFPIEEFIPNVLYKDIQSQNVHLQNRALWCLSHFVPLMGVQHQVSLLNSPIVHQCFTIKNCVIVRFAATRYIHIHTHTNIPNFFVVFQNNENVQFNELQSFLC</sequence>
<reference evidence="2 3" key="1">
    <citation type="journal article" date="2013" name="Curr. Biol.">
        <title>The Genome of the Foraminiferan Reticulomyxa filosa.</title>
        <authorList>
            <person name="Glockner G."/>
            <person name="Hulsmann N."/>
            <person name="Schleicher M."/>
            <person name="Noegel A.A."/>
            <person name="Eichinger L."/>
            <person name="Gallinger C."/>
            <person name="Pawlowski J."/>
            <person name="Sierra R."/>
            <person name="Euteneuer U."/>
            <person name="Pillet L."/>
            <person name="Moustafa A."/>
            <person name="Platzer M."/>
            <person name="Groth M."/>
            <person name="Szafranski K."/>
            <person name="Schliwa M."/>
        </authorList>
    </citation>
    <scope>NUCLEOTIDE SEQUENCE [LARGE SCALE GENOMIC DNA]</scope>
</reference>
<dbReference type="Gene3D" id="1.25.10.10">
    <property type="entry name" value="Leucine-rich Repeat Variant"/>
    <property type="match status" value="1"/>
</dbReference>
<dbReference type="InterPro" id="IPR013713">
    <property type="entry name" value="XPO2_central"/>
</dbReference>
<proteinExistence type="predicted"/>
<dbReference type="GO" id="GO:0005829">
    <property type="term" value="C:cytosol"/>
    <property type="evidence" value="ECO:0007669"/>
    <property type="project" value="TreeGrafter"/>
</dbReference>
<dbReference type="PANTHER" id="PTHR10997">
    <property type="entry name" value="IMPORTIN-7, 8, 11"/>
    <property type="match status" value="1"/>
</dbReference>
<dbReference type="AlphaFoldDB" id="X6P3R8"/>
<dbReference type="Pfam" id="PF08506">
    <property type="entry name" value="Cse1"/>
    <property type="match status" value="1"/>
</dbReference>
<protein>
    <recommendedName>
        <fullName evidence="1">Exportin-2 central domain-containing protein</fullName>
    </recommendedName>
</protein>
<evidence type="ECO:0000313" key="3">
    <source>
        <dbReference type="Proteomes" id="UP000023152"/>
    </source>
</evidence>
<dbReference type="InterPro" id="IPR016024">
    <property type="entry name" value="ARM-type_fold"/>
</dbReference>
<accession>X6P3R8</accession>